<dbReference type="AlphaFoldDB" id="A0A3M4L5J0"/>
<name>A0A3M4L5J0_PSESF</name>
<dbReference type="InterPro" id="IPR011008">
    <property type="entry name" value="Dimeric_a/b-barrel"/>
</dbReference>
<sequence length="110" mass="12556">MAEISEDDTFTQVVRFDVPPAKQMALIEAIAAEVERWVRHRPGFISSSFHASFDGGHVLNYAQWRSREDFEGFTQDPETIRLQQAVKDVSPSLKPHAIHCRVVRSISQTF</sequence>
<dbReference type="RefSeq" id="WP_017702863.1">
    <property type="nucleotide sequence ID" value="NZ_RBRB01000076.1"/>
</dbReference>
<dbReference type="Gene3D" id="3.30.70.100">
    <property type="match status" value="1"/>
</dbReference>
<evidence type="ECO:0000313" key="3">
    <source>
        <dbReference type="Proteomes" id="UP000273140"/>
    </source>
</evidence>
<dbReference type="PROSITE" id="PS51725">
    <property type="entry name" value="ABM"/>
    <property type="match status" value="1"/>
</dbReference>
<reference evidence="2 3" key="1">
    <citation type="submission" date="2018-08" db="EMBL/GenBank/DDBJ databases">
        <title>Recombination of ecologically and evolutionarily significant loci maintains genetic cohesion in the Pseudomonas syringae species complex.</title>
        <authorList>
            <person name="Dillon M."/>
            <person name="Thakur S."/>
            <person name="Almeida R.N.D."/>
            <person name="Weir B.S."/>
            <person name="Guttman D.S."/>
        </authorList>
    </citation>
    <scope>NUCLEOTIDE SEQUENCE [LARGE SCALE GENOMIC DNA]</scope>
    <source>
        <strain evidence="2 3">ICMP 19074</strain>
    </source>
</reference>
<dbReference type="SUPFAM" id="SSF54909">
    <property type="entry name" value="Dimeric alpha+beta barrel"/>
    <property type="match status" value="1"/>
</dbReference>
<dbReference type="EMBL" id="RBRB01000076">
    <property type="protein sequence ID" value="RMQ36715.1"/>
    <property type="molecule type" value="Genomic_DNA"/>
</dbReference>
<evidence type="ECO:0000259" key="1">
    <source>
        <dbReference type="PROSITE" id="PS51725"/>
    </source>
</evidence>
<dbReference type="Proteomes" id="UP000273140">
    <property type="component" value="Unassembled WGS sequence"/>
</dbReference>
<dbReference type="Pfam" id="PF03992">
    <property type="entry name" value="ABM"/>
    <property type="match status" value="1"/>
</dbReference>
<gene>
    <name evidence="2" type="ORF">ALQ07_200015</name>
</gene>
<accession>A0A3M4L5J0</accession>
<feature type="domain" description="ABM" evidence="1">
    <location>
        <begin position="10"/>
        <end position="103"/>
    </location>
</feature>
<protein>
    <recommendedName>
        <fullName evidence="1">ABM domain-containing protein</fullName>
    </recommendedName>
</protein>
<evidence type="ECO:0000313" key="2">
    <source>
        <dbReference type="EMBL" id="RMQ36715.1"/>
    </source>
</evidence>
<comment type="caution">
    <text evidence="2">The sequence shown here is derived from an EMBL/GenBank/DDBJ whole genome shotgun (WGS) entry which is preliminary data.</text>
</comment>
<organism evidence="2 3">
    <name type="scientific">Pseudomonas syringae pv. actinidiae</name>
    <dbReference type="NCBI Taxonomy" id="103796"/>
    <lineage>
        <taxon>Bacteria</taxon>
        <taxon>Pseudomonadati</taxon>
        <taxon>Pseudomonadota</taxon>
        <taxon>Gammaproteobacteria</taxon>
        <taxon>Pseudomonadales</taxon>
        <taxon>Pseudomonadaceae</taxon>
        <taxon>Pseudomonas</taxon>
        <taxon>Pseudomonas syringae</taxon>
    </lineage>
</organism>
<proteinExistence type="predicted"/>
<dbReference type="InterPro" id="IPR007138">
    <property type="entry name" value="ABM_dom"/>
</dbReference>